<evidence type="ECO:0000313" key="1">
    <source>
        <dbReference type="EMBL" id="ABL00462.1"/>
    </source>
</evidence>
<name>A1ASZ1_PELPD</name>
<proteinExistence type="predicted"/>
<dbReference type="Proteomes" id="UP000006732">
    <property type="component" value="Chromosome"/>
</dbReference>
<protein>
    <submittedName>
        <fullName evidence="1">Uncharacterized protein</fullName>
    </submittedName>
</protein>
<gene>
    <name evidence="1" type="ordered locus">Ppro_2864</name>
</gene>
<sequence length="188" mass="22381">MLKTHRNSTNVKQDTEFPRSAHNQYPCQIFSLPDIVEKLSLFEIIWQTRQRVKRILKRRYYFLCKFLADWKNSLSSGAKEAAAIAPPPLQPGDSVRVKSWLEIRQTLNNWHQLNGCSFMEEMWPYCGTRQRVLKRVEKFLDERDYRVKKCKGIVILDGVMCQGTKDFGACDRSCFFFWREEWLEKMND</sequence>
<dbReference type="AlphaFoldDB" id="A1ASZ1"/>
<organism evidence="1 2">
    <name type="scientific">Pelobacter propionicus (strain DSM 2379 / NBRC 103807 / OttBd1)</name>
    <dbReference type="NCBI Taxonomy" id="338966"/>
    <lineage>
        <taxon>Bacteria</taxon>
        <taxon>Pseudomonadati</taxon>
        <taxon>Thermodesulfobacteriota</taxon>
        <taxon>Desulfuromonadia</taxon>
        <taxon>Desulfuromonadales</taxon>
        <taxon>Desulfuromonadaceae</taxon>
        <taxon>Pelobacter</taxon>
    </lineage>
</organism>
<evidence type="ECO:0000313" key="2">
    <source>
        <dbReference type="Proteomes" id="UP000006732"/>
    </source>
</evidence>
<dbReference type="STRING" id="338966.Ppro_2864"/>
<reference evidence="1 2" key="1">
    <citation type="submission" date="2006-10" db="EMBL/GenBank/DDBJ databases">
        <title>Complete sequence of chromosome of Pelobacter propionicus DSM 2379.</title>
        <authorList>
            <consortium name="US DOE Joint Genome Institute"/>
            <person name="Copeland A."/>
            <person name="Lucas S."/>
            <person name="Lapidus A."/>
            <person name="Barry K."/>
            <person name="Detter J.C."/>
            <person name="Glavina del Rio T."/>
            <person name="Hammon N."/>
            <person name="Israni S."/>
            <person name="Dalin E."/>
            <person name="Tice H."/>
            <person name="Pitluck S."/>
            <person name="Saunders E."/>
            <person name="Brettin T."/>
            <person name="Bruce D."/>
            <person name="Han C."/>
            <person name="Tapia R."/>
            <person name="Schmutz J."/>
            <person name="Larimer F."/>
            <person name="Land M."/>
            <person name="Hauser L."/>
            <person name="Kyrpides N."/>
            <person name="Kim E."/>
            <person name="Lovley D."/>
            <person name="Richardson P."/>
        </authorList>
    </citation>
    <scope>NUCLEOTIDE SEQUENCE [LARGE SCALE GENOMIC DNA]</scope>
    <source>
        <strain evidence="2">DSM 2379 / NBRC 103807 / OttBd1</strain>
    </source>
</reference>
<keyword evidence="2" id="KW-1185">Reference proteome</keyword>
<dbReference type="HOGENOM" id="CLU_1545425_0_0_7"/>
<dbReference type="OrthoDB" id="164665at2"/>
<dbReference type="RefSeq" id="WP_011736697.1">
    <property type="nucleotide sequence ID" value="NC_008609.1"/>
</dbReference>
<dbReference type="KEGG" id="ppd:Ppro_2864"/>
<dbReference type="EMBL" id="CP000482">
    <property type="protein sequence ID" value="ABL00462.1"/>
    <property type="molecule type" value="Genomic_DNA"/>
</dbReference>
<accession>A1ASZ1</accession>
<dbReference type="eggNOG" id="ENOG5031H4G">
    <property type="taxonomic scope" value="Bacteria"/>
</dbReference>